<evidence type="ECO:0000313" key="1">
    <source>
        <dbReference type="EMBL" id="CAI9287649.1"/>
    </source>
</evidence>
<accession>A0AA36E921</accession>
<keyword evidence="2" id="KW-1185">Reference proteome</keyword>
<protein>
    <submittedName>
        <fullName evidence="1">Uncharacterized protein</fullName>
    </submittedName>
</protein>
<dbReference type="AlphaFoldDB" id="A0AA36E921"/>
<reference evidence="1" key="1">
    <citation type="submission" date="2023-04" db="EMBL/GenBank/DDBJ databases">
        <authorList>
            <person name="Vijverberg K."/>
            <person name="Xiong W."/>
            <person name="Schranz E."/>
        </authorList>
    </citation>
    <scope>NUCLEOTIDE SEQUENCE</scope>
</reference>
<dbReference type="EMBL" id="OX465081">
    <property type="protein sequence ID" value="CAI9287649.1"/>
    <property type="molecule type" value="Genomic_DNA"/>
</dbReference>
<dbReference type="Proteomes" id="UP001177003">
    <property type="component" value="Chromosome 5"/>
</dbReference>
<sequence length="282" mass="32223">METSGGEKILNIVWRTPSTLIYELGHHGREMLHETPFLLLEEQLGLVHIRYHVHFHIGQWYAFFGKYDMVEVTLEPKILVQMFNLQLFDEMPGKSLLLPLYQKLHSYCCGRCKALILHCESDEFVSAITVENDNLESFSDDSSTDDVDDSSMELKVNNPACVFFRREVNDEERRVYTLFNVVAFNAVKSSGLDAAVSHCLAQVIFCVPQALHIHHKSLLWIDGSSHTNVSSFFRSPAFKNNLSFPLRLLGQDSSFTVIDQEKDYRCFSSDLQAALSKIEHPS</sequence>
<proteinExistence type="predicted"/>
<name>A0AA36E921_LACSI</name>
<gene>
    <name evidence="1" type="ORF">LSALG_LOCUS27000</name>
</gene>
<organism evidence="1 2">
    <name type="scientific">Lactuca saligna</name>
    <name type="common">Willowleaf lettuce</name>
    <dbReference type="NCBI Taxonomy" id="75948"/>
    <lineage>
        <taxon>Eukaryota</taxon>
        <taxon>Viridiplantae</taxon>
        <taxon>Streptophyta</taxon>
        <taxon>Embryophyta</taxon>
        <taxon>Tracheophyta</taxon>
        <taxon>Spermatophyta</taxon>
        <taxon>Magnoliopsida</taxon>
        <taxon>eudicotyledons</taxon>
        <taxon>Gunneridae</taxon>
        <taxon>Pentapetalae</taxon>
        <taxon>asterids</taxon>
        <taxon>campanulids</taxon>
        <taxon>Asterales</taxon>
        <taxon>Asteraceae</taxon>
        <taxon>Cichorioideae</taxon>
        <taxon>Cichorieae</taxon>
        <taxon>Lactucinae</taxon>
        <taxon>Lactuca</taxon>
    </lineage>
</organism>
<evidence type="ECO:0000313" key="2">
    <source>
        <dbReference type="Proteomes" id="UP001177003"/>
    </source>
</evidence>